<dbReference type="Gene3D" id="3.80.10.10">
    <property type="entry name" value="Ribonuclease Inhibitor"/>
    <property type="match status" value="1"/>
</dbReference>
<organism evidence="3 4">
    <name type="scientific">Malus baccata</name>
    <name type="common">Siberian crab apple</name>
    <name type="synonym">Pyrus baccata</name>
    <dbReference type="NCBI Taxonomy" id="106549"/>
    <lineage>
        <taxon>Eukaryota</taxon>
        <taxon>Viridiplantae</taxon>
        <taxon>Streptophyta</taxon>
        <taxon>Embryophyta</taxon>
        <taxon>Tracheophyta</taxon>
        <taxon>Spermatophyta</taxon>
        <taxon>Magnoliopsida</taxon>
        <taxon>eudicotyledons</taxon>
        <taxon>Gunneridae</taxon>
        <taxon>Pentapetalae</taxon>
        <taxon>rosids</taxon>
        <taxon>fabids</taxon>
        <taxon>Rosales</taxon>
        <taxon>Rosaceae</taxon>
        <taxon>Amygdaloideae</taxon>
        <taxon>Maleae</taxon>
        <taxon>Malus</taxon>
    </lineage>
</organism>
<dbReference type="AlphaFoldDB" id="A0A540MAS3"/>
<reference evidence="3 4" key="1">
    <citation type="journal article" date="2019" name="G3 (Bethesda)">
        <title>Sequencing of a Wild Apple (Malus baccata) Genome Unravels the Differences Between Cultivated and Wild Apple Species Regarding Disease Resistance and Cold Tolerance.</title>
        <authorList>
            <person name="Chen X."/>
        </authorList>
    </citation>
    <scope>NUCLEOTIDE SEQUENCE [LARGE SCALE GENOMIC DNA]</scope>
    <source>
        <strain evidence="4">cv. Shandingzi</strain>
        <tissue evidence="3">Leaves</tissue>
    </source>
</reference>
<dbReference type="SUPFAM" id="SSF81383">
    <property type="entry name" value="F-box domain"/>
    <property type="match status" value="1"/>
</dbReference>
<evidence type="ECO:0000313" key="3">
    <source>
        <dbReference type="EMBL" id="TQD95840.1"/>
    </source>
</evidence>
<dbReference type="InterPro" id="IPR055357">
    <property type="entry name" value="LRR_At1g61320_AtMIF1"/>
</dbReference>
<dbReference type="EMBL" id="VIEB01000305">
    <property type="protein sequence ID" value="TQD95840.1"/>
    <property type="molecule type" value="Genomic_DNA"/>
</dbReference>
<dbReference type="InterPro" id="IPR053781">
    <property type="entry name" value="F-box_AtFBL13-like"/>
</dbReference>
<dbReference type="PANTHER" id="PTHR34145">
    <property type="entry name" value="OS02G0105600 PROTEIN"/>
    <property type="match status" value="1"/>
</dbReference>
<dbReference type="STRING" id="106549.A0A540MAS3"/>
<evidence type="ECO:0000259" key="2">
    <source>
        <dbReference type="PROSITE" id="PS50181"/>
    </source>
</evidence>
<gene>
    <name evidence="3" type="ORF">C1H46_018582</name>
</gene>
<protein>
    <recommendedName>
        <fullName evidence="2">F-box domain-containing protein</fullName>
    </recommendedName>
</protein>
<dbReference type="CDD" id="cd22160">
    <property type="entry name" value="F-box_AtFBL13-like"/>
    <property type="match status" value="1"/>
</dbReference>
<dbReference type="InterPro" id="IPR032675">
    <property type="entry name" value="LRR_dom_sf"/>
</dbReference>
<comment type="caution">
    <text evidence="3">The sequence shown here is derived from an EMBL/GenBank/DDBJ whole genome shotgun (WGS) entry which is preliminary data.</text>
</comment>
<proteinExistence type="predicted"/>
<feature type="region of interest" description="Disordered" evidence="1">
    <location>
        <begin position="1"/>
        <end position="26"/>
    </location>
</feature>
<dbReference type="Proteomes" id="UP000315295">
    <property type="component" value="Unassembled WGS sequence"/>
</dbReference>
<dbReference type="Gene3D" id="1.20.1280.50">
    <property type="match status" value="1"/>
</dbReference>
<evidence type="ECO:0000256" key="1">
    <source>
        <dbReference type="SAM" id="MobiDB-lite"/>
    </source>
</evidence>
<dbReference type="InterPro" id="IPR053772">
    <property type="entry name" value="At1g61320/At1g61330-like"/>
</dbReference>
<dbReference type="InterPro" id="IPR001810">
    <property type="entry name" value="F-box_dom"/>
</dbReference>
<keyword evidence="4" id="KW-1185">Reference proteome</keyword>
<dbReference type="PANTHER" id="PTHR34145:SF28">
    <property type="entry name" value="F-BOX DOMAIN-CONTAINING PROTEIN"/>
    <property type="match status" value="1"/>
</dbReference>
<dbReference type="Pfam" id="PF23622">
    <property type="entry name" value="LRR_At1g61320_AtMIF1"/>
    <property type="match status" value="1"/>
</dbReference>
<name>A0A540MAS3_MALBA</name>
<dbReference type="InterPro" id="IPR036047">
    <property type="entry name" value="F-box-like_dom_sf"/>
</dbReference>
<dbReference type="SUPFAM" id="SSF52047">
    <property type="entry name" value="RNI-like"/>
    <property type="match status" value="1"/>
</dbReference>
<dbReference type="PROSITE" id="PS50181">
    <property type="entry name" value="FBOX"/>
    <property type="match status" value="1"/>
</dbReference>
<dbReference type="Pfam" id="PF00646">
    <property type="entry name" value="F-box"/>
    <property type="match status" value="1"/>
</dbReference>
<sequence>MKRQRGVPATQPQRQSSPRKWKISGNDHISKLPDDILYTIILLLSMRDAVRTSVLSRRWKNMYAYISNLEFDWHNITPTPVNYNCGTVPKGYVRHFLGIIDRFLARHLGTKVVSFKVSCCFGSMYAHRITDWIIFAVRKGVESLDLAFTCDKPAERHDWRTVDYYPFPTQLFLHGEESKLRHLSLRSVTLWSDFSDRFRTLSTLVLCDVNLAGPVEPRMFSSCLNLERLTLQWCFGLERLCLDDSLHRLKVLTVSLCDGLKGIELSATNLTIFHYKGDDTELSFERVPNLEEVCVVMKGINVITTFARLEKELPHVKTMTVTRDYLRRGY</sequence>
<evidence type="ECO:0000313" key="4">
    <source>
        <dbReference type="Proteomes" id="UP000315295"/>
    </source>
</evidence>
<accession>A0A540MAS3</accession>
<feature type="domain" description="F-box" evidence="2">
    <location>
        <begin position="26"/>
        <end position="76"/>
    </location>
</feature>